<keyword evidence="8" id="KW-1185">Reference proteome</keyword>
<protein>
    <submittedName>
        <fullName evidence="7">Cyclohexadienyl dehydratase</fullName>
    </submittedName>
</protein>
<dbReference type="STRING" id="1123243.SAMN02745190_01844"/>
<dbReference type="PROSITE" id="PS01039">
    <property type="entry name" value="SBP_BACTERIAL_3"/>
    <property type="match status" value="1"/>
</dbReference>
<feature type="signal peptide" evidence="5">
    <location>
        <begin position="1"/>
        <end position="25"/>
    </location>
</feature>
<evidence type="ECO:0000256" key="2">
    <source>
        <dbReference type="ARBA" id="ARBA00010333"/>
    </source>
</evidence>
<dbReference type="InterPro" id="IPR018313">
    <property type="entry name" value="SBP_3_CS"/>
</dbReference>
<dbReference type="GO" id="GO:0030313">
    <property type="term" value="C:cell envelope"/>
    <property type="evidence" value="ECO:0007669"/>
    <property type="project" value="UniProtKB-SubCell"/>
</dbReference>
<dbReference type="Pfam" id="PF00497">
    <property type="entry name" value="SBP_bac_3"/>
    <property type="match status" value="1"/>
</dbReference>
<dbReference type="AlphaFoldDB" id="A0A1M4YXG6"/>
<sequence>MSIKKAILCAAAAAALMLPVSDADAARLDDIAERGTIRVGTTGDYRPMSYYDAEKGTYEGFDIELAQRIADTLHVKVEFVKTSWPTLSADTQEDLFDIAVSGISRTFDRERTMELSEAYCFAGKTILCRADQAARFKSLEDINRPDVRVMVNPGGTNEKFARAKLDKAQIIVHQQNAEIPGLISEGKADIMITETPEVGPYIRKHANLAAPLVEKPFTKSSFGVLMKKGDQEFLNYINFVIQEFKANGTMDELKQKYMG</sequence>
<dbReference type="EMBL" id="FQUG01000007">
    <property type="protein sequence ID" value="SHF10483.1"/>
    <property type="molecule type" value="Genomic_DNA"/>
</dbReference>
<evidence type="ECO:0000256" key="3">
    <source>
        <dbReference type="ARBA" id="ARBA00022729"/>
    </source>
</evidence>
<reference evidence="7 8" key="1">
    <citation type="submission" date="2016-11" db="EMBL/GenBank/DDBJ databases">
        <authorList>
            <person name="Jaros S."/>
            <person name="Januszkiewicz K."/>
            <person name="Wedrychowicz H."/>
        </authorList>
    </citation>
    <scope>NUCLEOTIDE SEQUENCE [LARGE SCALE GENOMIC DNA]</scope>
    <source>
        <strain evidence="7 8">DSM 10502</strain>
    </source>
</reference>
<evidence type="ECO:0000256" key="5">
    <source>
        <dbReference type="SAM" id="SignalP"/>
    </source>
</evidence>
<name>A0A1M4YXG6_9FIRM</name>
<accession>A0A1M4YXG6</accession>
<dbReference type="SMART" id="SM00062">
    <property type="entry name" value="PBPb"/>
    <property type="match status" value="1"/>
</dbReference>
<gene>
    <name evidence="7" type="ORF">SAMN02745190_01844</name>
</gene>
<evidence type="ECO:0000256" key="1">
    <source>
        <dbReference type="ARBA" id="ARBA00004196"/>
    </source>
</evidence>
<dbReference type="RefSeq" id="WP_072935932.1">
    <property type="nucleotide sequence ID" value="NZ_FQUG01000007.1"/>
</dbReference>
<evidence type="ECO:0000259" key="6">
    <source>
        <dbReference type="SMART" id="SM00062"/>
    </source>
</evidence>
<dbReference type="SUPFAM" id="SSF53850">
    <property type="entry name" value="Periplasmic binding protein-like II"/>
    <property type="match status" value="1"/>
</dbReference>
<comment type="subcellular location">
    <subcellularLocation>
        <location evidence="1">Cell envelope</location>
    </subcellularLocation>
</comment>
<dbReference type="InterPro" id="IPR001638">
    <property type="entry name" value="Solute-binding_3/MltF_N"/>
</dbReference>
<evidence type="ECO:0000256" key="4">
    <source>
        <dbReference type="RuleBase" id="RU003744"/>
    </source>
</evidence>
<dbReference type="OrthoDB" id="8613538at2"/>
<proteinExistence type="inferred from homology"/>
<evidence type="ECO:0000313" key="8">
    <source>
        <dbReference type="Proteomes" id="UP000184404"/>
    </source>
</evidence>
<organism evidence="7 8">
    <name type="scientific">Schwartzia succinivorans DSM 10502</name>
    <dbReference type="NCBI Taxonomy" id="1123243"/>
    <lineage>
        <taxon>Bacteria</taxon>
        <taxon>Bacillati</taxon>
        <taxon>Bacillota</taxon>
        <taxon>Negativicutes</taxon>
        <taxon>Selenomonadales</taxon>
        <taxon>Selenomonadaceae</taxon>
        <taxon>Schwartzia</taxon>
    </lineage>
</organism>
<comment type="similarity">
    <text evidence="2 4">Belongs to the bacterial solute-binding protein 3 family.</text>
</comment>
<keyword evidence="3 5" id="KW-0732">Signal</keyword>
<feature type="domain" description="Solute-binding protein family 3/N-terminal" evidence="6">
    <location>
        <begin position="36"/>
        <end position="259"/>
    </location>
</feature>
<feature type="chain" id="PRO_5013359112" evidence="5">
    <location>
        <begin position="26"/>
        <end position="259"/>
    </location>
</feature>
<evidence type="ECO:0000313" key="7">
    <source>
        <dbReference type="EMBL" id="SHF10483.1"/>
    </source>
</evidence>
<dbReference type="Gene3D" id="3.40.190.10">
    <property type="entry name" value="Periplasmic binding protein-like II"/>
    <property type="match status" value="2"/>
</dbReference>
<dbReference type="PANTHER" id="PTHR35936:SF19">
    <property type="entry name" value="AMINO-ACID-BINDING PROTEIN YXEM-RELATED"/>
    <property type="match status" value="1"/>
</dbReference>
<dbReference type="Proteomes" id="UP000184404">
    <property type="component" value="Unassembled WGS sequence"/>
</dbReference>
<dbReference type="PANTHER" id="PTHR35936">
    <property type="entry name" value="MEMBRANE-BOUND LYTIC MUREIN TRANSGLYCOSYLASE F"/>
    <property type="match status" value="1"/>
</dbReference>